<protein>
    <recommendedName>
        <fullName evidence="6">Lipoprotein</fullName>
    </recommendedName>
</protein>
<evidence type="ECO:0000313" key="5">
    <source>
        <dbReference type="Proteomes" id="UP000515264"/>
    </source>
</evidence>
<dbReference type="RefSeq" id="WP_095533266.1">
    <property type="nucleotide sequence ID" value="NZ_AP024907.1"/>
</dbReference>
<reference evidence="2 5" key="3">
    <citation type="journal article" date="2020" name="J. Nat. Prod.">
        <title>Genomics-Metabolomics Profiling Disclosed Marine Vibrio spartinae 3.6 as a Producer of a New Branched Side Chain Prodigiosin.</title>
        <authorList>
            <person name="Vitale G.A."/>
            <person name="Sciarretta M."/>
            <person name="Palma Esposito F."/>
            <person name="January G.G."/>
            <person name="Giaccio M."/>
            <person name="Bunk B."/>
            <person name="Sproer C."/>
            <person name="Bajerski F."/>
            <person name="Power D."/>
            <person name="Festa C."/>
            <person name="Monti M.C."/>
            <person name="D'Auria M.V."/>
            <person name="de Pascale D."/>
        </authorList>
    </citation>
    <scope>NUCLEOTIDE SEQUENCE [LARGE SCALE GENOMIC DNA]</scope>
    <source>
        <strain evidence="2 5">3.6</strain>
    </source>
</reference>
<evidence type="ECO:0000313" key="4">
    <source>
        <dbReference type="Proteomes" id="UP000184774"/>
    </source>
</evidence>
<reference evidence="3 4" key="1">
    <citation type="submission" date="2016-12" db="EMBL/GenBank/DDBJ databases">
        <authorList>
            <person name="Song W.-J."/>
            <person name="Kurnit D.M."/>
        </authorList>
    </citation>
    <scope>NUCLEOTIDE SEQUENCE [LARGE SCALE GENOMIC DNA]</scope>
    <source>
        <strain evidence="3 4">CECT 9026</strain>
    </source>
</reference>
<feature type="signal peptide" evidence="1">
    <location>
        <begin position="1"/>
        <end position="25"/>
    </location>
</feature>
<dbReference type="EMBL" id="FSSB01000007">
    <property type="protein sequence ID" value="SIO93333.1"/>
    <property type="molecule type" value="Genomic_DNA"/>
</dbReference>
<dbReference type="Proteomes" id="UP000515264">
    <property type="component" value="Chromosome 1"/>
</dbReference>
<dbReference type="Proteomes" id="UP000184774">
    <property type="component" value="Unassembled WGS sequence"/>
</dbReference>
<reference evidence="2" key="2">
    <citation type="submission" date="2019-11" db="EMBL/GenBank/DDBJ databases">
        <authorList>
            <person name="January G."/>
            <person name="Bunk B."/>
        </authorList>
    </citation>
    <scope>NUCLEOTIDE SEQUENCE</scope>
    <source>
        <strain evidence="2">3.6</strain>
    </source>
</reference>
<proteinExistence type="predicted"/>
<feature type="chain" id="PRO_5044562927" description="Lipoprotein" evidence="1">
    <location>
        <begin position="26"/>
        <end position="144"/>
    </location>
</feature>
<keyword evidence="1" id="KW-0732">Signal</keyword>
<dbReference type="PROSITE" id="PS51257">
    <property type="entry name" value="PROKAR_LIPOPROTEIN"/>
    <property type="match status" value="1"/>
</dbReference>
<evidence type="ECO:0000256" key="1">
    <source>
        <dbReference type="SAM" id="SignalP"/>
    </source>
</evidence>
<dbReference type="OrthoDB" id="6308189at2"/>
<accession>A0A1N6M1M5</accession>
<sequence>MFKIPSRWLFTLILLLSGCAVQLVAEFDPQTLNQLQQINNQIDRLYLQMSVLPVTQRQYQQFQPQYLDIDVTIRGFVRRQEWRKMNEETYKQAQILAKLWQQDMQQHQKSGHLSDFLLKRHRAQYQQLINTIAQGELAKKAAHP</sequence>
<keyword evidence="5" id="KW-1185">Reference proteome</keyword>
<evidence type="ECO:0000313" key="2">
    <source>
        <dbReference type="EMBL" id="QMV15466.1"/>
    </source>
</evidence>
<evidence type="ECO:0008006" key="6">
    <source>
        <dbReference type="Google" id="ProtNLM"/>
    </source>
</evidence>
<gene>
    <name evidence="3" type="ORF">VSP9026_00992</name>
    <name evidence="2" type="ORF">Vspart_02773</name>
</gene>
<name>A0A1N6M1M5_9VIBR</name>
<dbReference type="EMBL" id="CP046268">
    <property type="protein sequence ID" value="QMV15466.1"/>
    <property type="molecule type" value="Genomic_DNA"/>
</dbReference>
<evidence type="ECO:0000313" key="3">
    <source>
        <dbReference type="EMBL" id="SIO93333.1"/>
    </source>
</evidence>
<dbReference type="AlphaFoldDB" id="A0A1N6M1M5"/>
<organism evidence="3 4">
    <name type="scientific">Vibrio spartinae</name>
    <dbReference type="NCBI Taxonomy" id="1918945"/>
    <lineage>
        <taxon>Bacteria</taxon>
        <taxon>Pseudomonadati</taxon>
        <taxon>Pseudomonadota</taxon>
        <taxon>Gammaproteobacteria</taxon>
        <taxon>Vibrionales</taxon>
        <taxon>Vibrionaceae</taxon>
        <taxon>Vibrio</taxon>
    </lineage>
</organism>